<dbReference type="PROSITE" id="PS00888">
    <property type="entry name" value="CNMP_BINDING_1"/>
    <property type="match status" value="2"/>
</dbReference>
<dbReference type="PROSITE" id="PS50042">
    <property type="entry name" value="CNMP_BINDING_3"/>
    <property type="match status" value="2"/>
</dbReference>
<dbReference type="PANTHER" id="PTHR24353:SF24">
    <property type="match status" value="1"/>
</dbReference>
<dbReference type="InterPro" id="IPR014710">
    <property type="entry name" value="RmlC-like_jellyroll"/>
</dbReference>
<dbReference type="GO" id="GO:0005524">
    <property type="term" value="F:ATP binding"/>
    <property type="evidence" value="ECO:0007669"/>
    <property type="project" value="UniProtKB-KW"/>
</dbReference>
<dbReference type="InterPro" id="IPR002374">
    <property type="entry name" value="cGMP_dep_kinase"/>
</dbReference>
<name>A0A6I9YAG6_9SAUR</name>
<evidence type="ECO:0000256" key="7">
    <source>
        <dbReference type="SAM" id="MobiDB-lite"/>
    </source>
</evidence>
<evidence type="ECO:0000256" key="4">
    <source>
        <dbReference type="ARBA" id="ARBA00022777"/>
    </source>
</evidence>
<keyword evidence="1" id="KW-0723">Serine/threonine-protein kinase</keyword>
<proteinExistence type="predicted"/>
<dbReference type="FunFam" id="2.60.120.10:FF:000043">
    <property type="entry name" value="cGMP-dependent protein kinase"/>
    <property type="match status" value="1"/>
</dbReference>
<evidence type="ECO:0000313" key="9">
    <source>
        <dbReference type="Proteomes" id="UP000504617"/>
    </source>
</evidence>
<feature type="region of interest" description="Disordered" evidence="7">
    <location>
        <begin position="120"/>
        <end position="151"/>
    </location>
</feature>
<evidence type="ECO:0000259" key="8">
    <source>
        <dbReference type="PROSITE" id="PS50042"/>
    </source>
</evidence>
<keyword evidence="9" id="KW-1185">Reference proteome</keyword>
<reference evidence="10" key="1">
    <citation type="submission" date="2025-08" db="UniProtKB">
        <authorList>
            <consortium name="RefSeq"/>
        </authorList>
    </citation>
    <scope>IDENTIFICATION</scope>
</reference>
<dbReference type="InterPro" id="IPR000595">
    <property type="entry name" value="cNMP-bd_dom"/>
</dbReference>
<dbReference type="GeneID" id="106547680"/>
<feature type="compositionally biased region" description="Polar residues" evidence="7">
    <location>
        <begin position="122"/>
        <end position="133"/>
    </location>
</feature>
<dbReference type="Gene3D" id="2.60.120.10">
    <property type="entry name" value="Jelly Rolls"/>
    <property type="match status" value="2"/>
</dbReference>
<accession>A0A6I9YAG6</accession>
<dbReference type="SUPFAM" id="SSF51206">
    <property type="entry name" value="cAMP-binding domain-like"/>
    <property type="match status" value="2"/>
</dbReference>
<feature type="coiled-coil region" evidence="6">
    <location>
        <begin position="46"/>
        <end position="94"/>
    </location>
</feature>
<sequence length="495" mass="56088">MGNGSVKPRYLRRSVSHVGSCPFGCSSCGKVLKDQGLSISTITGAADLLRNKIWELEKELKRQEEELHERSYHILELQDQLAKQTKTIGDLTEELKCKCVQLNKLQDVVVTQGTNPFLFPSLTETPRASQAAGSNRRRGAKEGVSAEPTTRTYDLTEQPRFSFEKARVRKASSEKKLITDALSRNQFLKRLDLQQIRDMVECMYGRTYQQGNYIIKQGEPGNHLFVLAEGRLEVYQQNKFLSSIPVWTAFGELAILYNCTRTASVKAVTSVKTWALDREVFQNIMRRTAQTRHDQYRNFLRSVSLLKNLPEDKLTKIIDCLEVEYYDKGDYVIREGEEGSTFFVISRGKVKVTQTPEGQAQPQLIKTLQKGDSFGEKALISDDVRSANIIADENDVECLVIDRETFNQTVGTFEELQAYLVGYVATLARDDEKRHAQVSSVERLPRNVSLEMIQLKEKVTQFPASCPFQHLDIVATLGVGGFGRVELVRIKRLSL</sequence>
<dbReference type="InterPro" id="IPR018490">
    <property type="entry name" value="cNMP-bd_dom_sf"/>
</dbReference>
<dbReference type="PRINTS" id="PR00104">
    <property type="entry name" value="CGMPKINASE"/>
</dbReference>
<dbReference type="SMART" id="SM00100">
    <property type="entry name" value="cNMP"/>
    <property type="match status" value="2"/>
</dbReference>
<dbReference type="KEGG" id="tsr:106547680"/>
<feature type="domain" description="Cyclic nucleotide-binding" evidence="8">
    <location>
        <begin position="305"/>
        <end position="411"/>
    </location>
</feature>
<dbReference type="OrthoDB" id="63267at2759"/>
<evidence type="ECO:0000256" key="1">
    <source>
        <dbReference type="ARBA" id="ARBA00022527"/>
    </source>
</evidence>
<keyword evidence="5" id="KW-0067">ATP-binding</keyword>
<dbReference type="PROSITE" id="PS00889">
    <property type="entry name" value="CNMP_BINDING_2"/>
    <property type="match status" value="2"/>
</dbReference>
<dbReference type="FunFam" id="2.60.120.10:FF:000038">
    <property type="entry name" value="cGMP-dependent protein kinase"/>
    <property type="match status" value="1"/>
</dbReference>
<organism evidence="9 10">
    <name type="scientific">Thamnophis sirtalis</name>
    <dbReference type="NCBI Taxonomy" id="35019"/>
    <lineage>
        <taxon>Eukaryota</taxon>
        <taxon>Metazoa</taxon>
        <taxon>Chordata</taxon>
        <taxon>Craniata</taxon>
        <taxon>Vertebrata</taxon>
        <taxon>Euteleostomi</taxon>
        <taxon>Lepidosauria</taxon>
        <taxon>Squamata</taxon>
        <taxon>Bifurcata</taxon>
        <taxon>Unidentata</taxon>
        <taxon>Episquamata</taxon>
        <taxon>Toxicofera</taxon>
        <taxon>Serpentes</taxon>
        <taxon>Colubroidea</taxon>
        <taxon>Colubridae</taxon>
        <taxon>Natricinae</taxon>
        <taxon>Thamnophis</taxon>
    </lineage>
</organism>
<dbReference type="GO" id="GO:0004692">
    <property type="term" value="F:cGMP-dependent protein kinase activity"/>
    <property type="evidence" value="ECO:0007669"/>
    <property type="project" value="InterPro"/>
</dbReference>
<dbReference type="RefSeq" id="XP_013920390.1">
    <property type="nucleotide sequence ID" value="XM_014064915.1"/>
</dbReference>
<protein>
    <submittedName>
        <fullName evidence="10">cGMP-dependent protein kinase 2</fullName>
    </submittedName>
</protein>
<keyword evidence="3" id="KW-0547">Nucleotide-binding</keyword>
<dbReference type="Proteomes" id="UP000504617">
    <property type="component" value="Unplaced"/>
</dbReference>
<dbReference type="AlphaFoldDB" id="A0A6I9YAG6"/>
<feature type="domain" description="Cyclic nucleotide-binding" evidence="8">
    <location>
        <begin position="187"/>
        <end position="302"/>
    </location>
</feature>
<keyword evidence="2" id="KW-0808">Transferase</keyword>
<dbReference type="PANTHER" id="PTHR24353">
    <property type="entry name" value="CYCLIC NUCLEOTIDE-DEPENDENT PROTEIN KINASE"/>
    <property type="match status" value="1"/>
</dbReference>
<dbReference type="CDD" id="cd00038">
    <property type="entry name" value="CAP_ED"/>
    <property type="match status" value="2"/>
</dbReference>
<gene>
    <name evidence="10" type="primary">PRKG2</name>
</gene>
<evidence type="ECO:0000256" key="5">
    <source>
        <dbReference type="ARBA" id="ARBA00022840"/>
    </source>
</evidence>
<evidence type="ECO:0000256" key="3">
    <source>
        <dbReference type="ARBA" id="ARBA00022741"/>
    </source>
</evidence>
<dbReference type="InterPro" id="IPR018488">
    <property type="entry name" value="cNMP-bd_CS"/>
</dbReference>
<keyword evidence="4 10" id="KW-0418">Kinase</keyword>
<keyword evidence="6" id="KW-0175">Coiled coil</keyword>
<evidence type="ECO:0000256" key="2">
    <source>
        <dbReference type="ARBA" id="ARBA00022679"/>
    </source>
</evidence>
<dbReference type="CTD" id="5593"/>
<evidence type="ECO:0000256" key="6">
    <source>
        <dbReference type="SAM" id="Coils"/>
    </source>
</evidence>
<dbReference type="Pfam" id="PF00027">
    <property type="entry name" value="cNMP_binding"/>
    <property type="match status" value="2"/>
</dbReference>
<evidence type="ECO:0000313" key="10">
    <source>
        <dbReference type="RefSeq" id="XP_013920390.1"/>
    </source>
</evidence>